<feature type="domain" description="PSP proline-rich" evidence="1">
    <location>
        <begin position="1"/>
        <end position="23"/>
    </location>
</feature>
<evidence type="ECO:0000313" key="2">
    <source>
        <dbReference type="EMBL" id="HAF6374869.1"/>
    </source>
</evidence>
<proteinExistence type="predicted"/>
<evidence type="ECO:0000259" key="1">
    <source>
        <dbReference type="Pfam" id="PF04046"/>
    </source>
</evidence>
<reference evidence="2" key="1">
    <citation type="journal article" date="2018" name="Genome Biol.">
        <title>SKESA: strategic k-mer extension for scrupulous assemblies.</title>
        <authorList>
            <person name="Souvorov A."/>
            <person name="Agarwala R."/>
            <person name="Lipman D.J."/>
        </authorList>
    </citation>
    <scope>NUCLEOTIDE SEQUENCE</scope>
    <source>
        <strain evidence="2">MA.RM_159</strain>
    </source>
</reference>
<comment type="caution">
    <text evidence="2">The sequence shown here is derived from an EMBL/GenBank/DDBJ whole genome shotgun (WGS) entry which is preliminary data.</text>
</comment>
<dbReference type="Pfam" id="PF04046">
    <property type="entry name" value="PSP"/>
    <property type="match status" value="1"/>
</dbReference>
<dbReference type="AlphaFoldDB" id="A0A750KX19"/>
<reference evidence="2" key="2">
    <citation type="submission" date="2020-02" db="EMBL/GenBank/DDBJ databases">
        <authorList>
            <consortium name="NCBI Pathogen Detection Project"/>
        </authorList>
    </citation>
    <scope>NUCLEOTIDE SEQUENCE</scope>
    <source>
        <strain evidence="2">MA.RM_159</strain>
    </source>
</reference>
<dbReference type="EMBL" id="DAAVUE010000015">
    <property type="protein sequence ID" value="HAF6374869.1"/>
    <property type="molecule type" value="Genomic_DNA"/>
</dbReference>
<dbReference type="InterPro" id="IPR006568">
    <property type="entry name" value="PSP_pro-rich"/>
</dbReference>
<protein>
    <recommendedName>
        <fullName evidence="1">PSP proline-rich domain-containing protein</fullName>
    </recommendedName>
</protein>
<organism evidence="2">
    <name type="scientific">Salmonella enterica</name>
    <name type="common">Salmonella choleraesuis</name>
    <dbReference type="NCBI Taxonomy" id="28901"/>
    <lineage>
        <taxon>Bacteria</taxon>
        <taxon>Pseudomonadati</taxon>
        <taxon>Pseudomonadota</taxon>
        <taxon>Gammaproteobacteria</taxon>
        <taxon>Enterobacterales</taxon>
        <taxon>Enterobacteriaceae</taxon>
        <taxon>Salmonella</taxon>
    </lineage>
</organism>
<accession>A0A750KX19</accession>
<name>A0A750KX19_SALER</name>
<sequence>MPEMCIPFHLIQMKKRGRPPCYQARYRSFARITLAKV</sequence>
<gene>
    <name evidence="2" type="ORF">G8N10_003790</name>
</gene>